<gene>
    <name evidence="2" type="ORF">M2412_002726</name>
</gene>
<sequence>MQLSAAWKRKPALGLQVYSDQGSQFTSDDWRVSGEPPDAAVYESAKGVASREPAWQGPLRSAEVVAHHHSHGVGNTTPNGFALRPRKPGEPQLDKGRPSGPRASYAARASERF</sequence>
<comment type="caution">
    <text evidence="2">The sequence shown here is derived from an EMBL/GenBank/DDBJ whole genome shotgun (WGS) entry which is preliminary data.</text>
</comment>
<accession>A0AAW5PM60</accession>
<feature type="region of interest" description="Disordered" evidence="1">
    <location>
        <begin position="67"/>
        <end position="113"/>
    </location>
</feature>
<evidence type="ECO:0000256" key="1">
    <source>
        <dbReference type="SAM" id="MobiDB-lite"/>
    </source>
</evidence>
<organism evidence="2 3">
    <name type="scientific">Stenotrophomonas rhizophila</name>
    <dbReference type="NCBI Taxonomy" id="216778"/>
    <lineage>
        <taxon>Bacteria</taxon>
        <taxon>Pseudomonadati</taxon>
        <taxon>Pseudomonadota</taxon>
        <taxon>Gammaproteobacteria</taxon>
        <taxon>Lysobacterales</taxon>
        <taxon>Lysobacteraceae</taxon>
        <taxon>Stenotrophomonas</taxon>
    </lineage>
</organism>
<proteinExistence type="predicted"/>
<evidence type="ECO:0000313" key="2">
    <source>
        <dbReference type="EMBL" id="MCS4280732.1"/>
    </source>
</evidence>
<dbReference type="AlphaFoldDB" id="A0AAW5PM60"/>
<evidence type="ECO:0008006" key="4">
    <source>
        <dbReference type="Google" id="ProtNLM"/>
    </source>
</evidence>
<protein>
    <recommendedName>
        <fullName evidence="4">Integrase catalytic domain-containing protein</fullName>
    </recommendedName>
</protein>
<dbReference type="EMBL" id="JANUEK010000006">
    <property type="protein sequence ID" value="MCS4280732.1"/>
    <property type="molecule type" value="Genomic_DNA"/>
</dbReference>
<evidence type="ECO:0000313" key="3">
    <source>
        <dbReference type="Proteomes" id="UP001320691"/>
    </source>
</evidence>
<feature type="compositionally biased region" description="Basic and acidic residues" evidence="1">
    <location>
        <begin position="87"/>
        <end position="97"/>
    </location>
</feature>
<reference evidence="2" key="1">
    <citation type="submission" date="2022-08" db="EMBL/GenBank/DDBJ databases">
        <title>Genomic analyses of the natural microbiome of Caenorhabditis elegans.</title>
        <authorList>
            <person name="Samuel B."/>
        </authorList>
    </citation>
    <scope>NUCLEOTIDE SEQUENCE</scope>
    <source>
        <strain evidence="2">BIGb0277</strain>
    </source>
</reference>
<dbReference type="Proteomes" id="UP001320691">
    <property type="component" value="Unassembled WGS sequence"/>
</dbReference>
<name>A0AAW5PM60_9GAMM</name>